<protein>
    <recommendedName>
        <fullName evidence="5">Homeobox domain-containing protein</fullName>
    </recommendedName>
</protein>
<evidence type="ECO:0000259" key="5">
    <source>
        <dbReference type="PROSITE" id="PS50071"/>
    </source>
</evidence>
<dbReference type="GO" id="GO:0003677">
    <property type="term" value="F:DNA binding"/>
    <property type="evidence" value="ECO:0007669"/>
    <property type="project" value="UniProtKB-UniRule"/>
</dbReference>
<dbReference type="GO" id="GO:0006355">
    <property type="term" value="P:regulation of DNA-templated transcription"/>
    <property type="evidence" value="ECO:0007669"/>
    <property type="project" value="InterPro"/>
</dbReference>
<dbReference type="PROSITE" id="PS50071">
    <property type="entry name" value="HOMEOBOX_2"/>
    <property type="match status" value="1"/>
</dbReference>
<dbReference type="Proteomes" id="UP000717585">
    <property type="component" value="Unassembled WGS sequence"/>
</dbReference>
<keyword evidence="1 4" id="KW-0238">DNA-binding</keyword>
<comment type="subcellular location">
    <subcellularLocation>
        <location evidence="4">Nucleus</location>
    </subcellularLocation>
</comment>
<dbReference type="InterPro" id="IPR009057">
    <property type="entry name" value="Homeodomain-like_sf"/>
</dbReference>
<keyword evidence="2 4" id="KW-0371">Homeobox</keyword>
<keyword evidence="7" id="KW-1185">Reference proteome</keyword>
<dbReference type="OrthoDB" id="10056939at2759"/>
<dbReference type="AlphaFoldDB" id="A0A8J6BDX1"/>
<evidence type="ECO:0000313" key="7">
    <source>
        <dbReference type="Proteomes" id="UP000717585"/>
    </source>
</evidence>
<keyword evidence="3 4" id="KW-0539">Nucleus</keyword>
<reference evidence="6" key="1">
    <citation type="submission" date="2021-05" db="EMBL/GenBank/DDBJ databases">
        <title>A free-living protist that lacks canonical eukaryotic 1 DNA replication and segregation systems.</title>
        <authorList>
            <person name="Salas-Leiva D.E."/>
            <person name="Tromer E.C."/>
            <person name="Curtis B.A."/>
            <person name="Jerlstrom-Hultqvist J."/>
            <person name="Kolisko M."/>
            <person name="Yi Z."/>
            <person name="Salas-Leiva J.S."/>
            <person name="Gallot-Lavallee L."/>
            <person name="Kops G.J.P.L."/>
            <person name="Archibald J.M."/>
            <person name="Simpson A.G.B."/>
            <person name="Roger A.J."/>
        </authorList>
    </citation>
    <scope>NUCLEOTIDE SEQUENCE</scope>
    <source>
        <strain evidence="6">BICM</strain>
    </source>
</reference>
<gene>
    <name evidence="6" type="ORF">J8273_3024</name>
</gene>
<dbReference type="InterPro" id="IPR001356">
    <property type="entry name" value="HD"/>
</dbReference>
<dbReference type="Gene3D" id="1.10.10.60">
    <property type="entry name" value="Homeodomain-like"/>
    <property type="match status" value="1"/>
</dbReference>
<proteinExistence type="predicted"/>
<sequence>MPRLPDKQSHPINTWFEEHLHHPYPSESDYNKLSAETGIDEKRIYNIIAQKRKRLRREVRKMFLDRIIGDHTDPMTLRRPDRGTVEEWAATLVVAEQYLWQASDKPADNFDSRYVEQIAKLMFRQTEM</sequence>
<accession>A0A8J6BDX1</accession>
<feature type="domain" description="Homeobox" evidence="5">
    <location>
        <begin position="1"/>
        <end position="58"/>
    </location>
</feature>
<comment type="caution">
    <text evidence="6">The sequence shown here is derived from an EMBL/GenBank/DDBJ whole genome shotgun (WGS) entry which is preliminary data.</text>
</comment>
<evidence type="ECO:0000256" key="4">
    <source>
        <dbReference type="PROSITE-ProRule" id="PRU00108"/>
    </source>
</evidence>
<feature type="DNA-binding region" description="Homeobox" evidence="4">
    <location>
        <begin position="3"/>
        <end position="59"/>
    </location>
</feature>
<dbReference type="InterPro" id="IPR008422">
    <property type="entry name" value="KN_HD"/>
</dbReference>
<organism evidence="6 7">
    <name type="scientific">Carpediemonas membranifera</name>
    <dbReference type="NCBI Taxonomy" id="201153"/>
    <lineage>
        <taxon>Eukaryota</taxon>
        <taxon>Metamonada</taxon>
        <taxon>Carpediemonas-like organisms</taxon>
        <taxon>Carpediemonas</taxon>
    </lineage>
</organism>
<evidence type="ECO:0000256" key="1">
    <source>
        <dbReference type="ARBA" id="ARBA00023125"/>
    </source>
</evidence>
<dbReference type="SUPFAM" id="SSF46689">
    <property type="entry name" value="Homeodomain-like"/>
    <property type="match status" value="1"/>
</dbReference>
<dbReference type="GO" id="GO:0005634">
    <property type="term" value="C:nucleus"/>
    <property type="evidence" value="ECO:0007669"/>
    <property type="project" value="UniProtKB-SubCell"/>
</dbReference>
<name>A0A8J6BDX1_9EUKA</name>
<evidence type="ECO:0000313" key="6">
    <source>
        <dbReference type="EMBL" id="KAG9395457.1"/>
    </source>
</evidence>
<evidence type="ECO:0000256" key="2">
    <source>
        <dbReference type="ARBA" id="ARBA00023155"/>
    </source>
</evidence>
<evidence type="ECO:0000256" key="3">
    <source>
        <dbReference type="ARBA" id="ARBA00023242"/>
    </source>
</evidence>
<dbReference type="Pfam" id="PF05920">
    <property type="entry name" value="Homeobox_KN"/>
    <property type="match status" value="1"/>
</dbReference>
<dbReference type="EMBL" id="JAHDYR010000011">
    <property type="protein sequence ID" value="KAG9395457.1"/>
    <property type="molecule type" value="Genomic_DNA"/>
</dbReference>